<feature type="region of interest" description="Disordered" evidence="1">
    <location>
        <begin position="268"/>
        <end position="354"/>
    </location>
</feature>
<dbReference type="SUPFAM" id="SSF48065">
    <property type="entry name" value="DBL homology domain (DH-domain)"/>
    <property type="match status" value="1"/>
</dbReference>
<evidence type="ECO:0000313" key="3">
    <source>
        <dbReference type="EMBL" id="ORX34393.1"/>
    </source>
</evidence>
<dbReference type="AlphaFoldDB" id="A0A1Y1U8P0"/>
<dbReference type="PROSITE" id="PS50010">
    <property type="entry name" value="DH_2"/>
    <property type="match status" value="1"/>
</dbReference>
<dbReference type="Gene3D" id="1.20.900.10">
    <property type="entry name" value="Dbl homology (DH) domain"/>
    <property type="match status" value="1"/>
</dbReference>
<feature type="region of interest" description="Disordered" evidence="1">
    <location>
        <begin position="522"/>
        <end position="580"/>
    </location>
</feature>
<feature type="compositionally biased region" description="Low complexity" evidence="1">
    <location>
        <begin position="552"/>
        <end position="571"/>
    </location>
</feature>
<organism evidence="3 4">
    <name type="scientific">Kockovaella imperatae</name>
    <dbReference type="NCBI Taxonomy" id="4999"/>
    <lineage>
        <taxon>Eukaryota</taxon>
        <taxon>Fungi</taxon>
        <taxon>Dikarya</taxon>
        <taxon>Basidiomycota</taxon>
        <taxon>Agaricomycotina</taxon>
        <taxon>Tremellomycetes</taxon>
        <taxon>Tremellales</taxon>
        <taxon>Cuniculitremaceae</taxon>
        <taxon>Kockovaella</taxon>
    </lineage>
</organism>
<keyword evidence="4" id="KW-1185">Reference proteome</keyword>
<feature type="domain" description="DH" evidence="2">
    <location>
        <begin position="75"/>
        <end position="261"/>
    </location>
</feature>
<feature type="compositionally biased region" description="Polar residues" evidence="1">
    <location>
        <begin position="342"/>
        <end position="351"/>
    </location>
</feature>
<reference evidence="3 4" key="1">
    <citation type="submission" date="2017-03" db="EMBL/GenBank/DDBJ databases">
        <title>Widespread Adenine N6-methylation of Active Genes in Fungi.</title>
        <authorList>
            <consortium name="DOE Joint Genome Institute"/>
            <person name="Mondo S.J."/>
            <person name="Dannebaum R.O."/>
            <person name="Kuo R.C."/>
            <person name="Louie K.B."/>
            <person name="Bewick A.J."/>
            <person name="Labutti K."/>
            <person name="Haridas S."/>
            <person name="Kuo A."/>
            <person name="Salamov A."/>
            <person name="Ahrendt S.R."/>
            <person name="Lau R."/>
            <person name="Bowen B.P."/>
            <person name="Lipzen A."/>
            <person name="Sullivan W."/>
            <person name="Andreopoulos W.B."/>
            <person name="Clum A."/>
            <person name="Lindquist E."/>
            <person name="Daum C."/>
            <person name="Northen T.R."/>
            <person name="Ramamoorthy G."/>
            <person name="Schmitz R.J."/>
            <person name="Gryganskyi A."/>
            <person name="Culley D."/>
            <person name="Magnuson J."/>
            <person name="James T.Y."/>
            <person name="O'Malley M.A."/>
            <person name="Stajich J.E."/>
            <person name="Spatafora J.W."/>
            <person name="Visel A."/>
            <person name="Grigoriev I.V."/>
        </authorList>
    </citation>
    <scope>NUCLEOTIDE SEQUENCE [LARGE SCALE GENOMIC DNA]</scope>
    <source>
        <strain evidence="3 4">NRRL Y-17943</strain>
    </source>
</reference>
<dbReference type="GO" id="GO:0005085">
    <property type="term" value="F:guanyl-nucleotide exchange factor activity"/>
    <property type="evidence" value="ECO:0007669"/>
    <property type="project" value="InterPro"/>
</dbReference>
<evidence type="ECO:0000313" key="4">
    <source>
        <dbReference type="Proteomes" id="UP000193218"/>
    </source>
</evidence>
<dbReference type="Proteomes" id="UP000193218">
    <property type="component" value="Unassembled WGS sequence"/>
</dbReference>
<dbReference type="GeneID" id="33559350"/>
<dbReference type="InParanoid" id="A0A1Y1U8P0"/>
<dbReference type="OrthoDB" id="6244550at2759"/>
<dbReference type="SMART" id="SM00325">
    <property type="entry name" value="RhoGEF"/>
    <property type="match status" value="1"/>
</dbReference>
<feature type="region of interest" description="Disordered" evidence="1">
    <location>
        <begin position="1"/>
        <end position="76"/>
    </location>
</feature>
<dbReference type="Pfam" id="PF00621">
    <property type="entry name" value="RhoGEF"/>
    <property type="match status" value="1"/>
</dbReference>
<dbReference type="PANTHER" id="PTHR45924:SF2">
    <property type="entry name" value="FI17866P1"/>
    <property type="match status" value="1"/>
</dbReference>
<evidence type="ECO:0000259" key="2">
    <source>
        <dbReference type="PROSITE" id="PS50010"/>
    </source>
</evidence>
<accession>A0A1Y1U8P0</accession>
<proteinExistence type="predicted"/>
<sequence>MASVTDEYLSNAGPSRHFDQSPPALPPKSTSPSNSFRNGLSSQADNDGHMHGAWPNGGGEIPRPSSGADNHDSASRRNPLVDLIDSEKTYVEQLGLVIRRVAAAWSRKDFPPPKLDTMFRAVEAVYRANRAFGNKLKEIGPNPSSPKALGDLLMRWIDDLEPSYSKYCSTFMSGFDSYEAVTRNVLLPNILTDISTISTPTPPLSTWSLDALFILPYARLRYYRKLYARLLRSTKEGRSDHKLLVTANQRLEALVSEVESRLDVDVAESDGAESADNEHQSLGQAPSGRARATDTPSDVSPFSRDDGRNSGESAATSYKESPTKRPPPAVQIPKMSVVPRPTISTPSSGSPLTDLELRIDPERTIDLFTMKLKKCKLQMNPPNLPFTRFLRSSHDVSVYFTPRCTGQQVVHQRAHVFILSDLFLMAEWMDALDKAAKAQEVAQEQPERVGQGGPMPEMWLSYPPLAGKHLSVAEGHQPNILTVTIMKKETFVIHAESEVARDKILHDLYECIDFAASTAARRGLPSPVDARSPSSFSDHRSADGHMPPFRQPSPFSADSSPSVSPRPSDVPHIPPPTMQGNALVSQMHQLSLEPGEIAPGRGPSPLGDVASPPPRGASLSGRTRVPSMPDNNSYGFQPGQVVPGATIPRSASGRSVQSAPRPLEIDPAPPLPIMRGPGSHYSDGSGASWQGHAPPSRSKSAEPLRPLNAPPPSARYGSFASPLQDDDDDSPPMSPVEEEAATLTGPAIISAQMKCKVFLKQSHQQWKALGSGRLKLYAQAHGNVKQLVVESDSSSKAMLISTIVLTDGVERVAKTGVAVEISDKGKRTGIIYMIQLRNENSAAGLFESLLAGSDRSTNR</sequence>
<protein>
    <recommendedName>
        <fullName evidence="2">DH domain-containing protein</fullName>
    </recommendedName>
</protein>
<dbReference type="EMBL" id="NBSH01000014">
    <property type="protein sequence ID" value="ORX34393.1"/>
    <property type="molecule type" value="Genomic_DNA"/>
</dbReference>
<evidence type="ECO:0000256" key="1">
    <source>
        <dbReference type="SAM" id="MobiDB-lite"/>
    </source>
</evidence>
<gene>
    <name evidence="3" type="ORF">BD324DRAFT_643385</name>
</gene>
<dbReference type="PANTHER" id="PTHR45924">
    <property type="entry name" value="FI17866P1"/>
    <property type="match status" value="1"/>
</dbReference>
<dbReference type="STRING" id="4999.A0A1Y1U8P0"/>
<feature type="compositionally biased region" description="Polar residues" evidence="1">
    <location>
        <begin position="28"/>
        <end position="45"/>
    </location>
</feature>
<feature type="compositionally biased region" description="Polar residues" evidence="1">
    <location>
        <begin position="310"/>
        <end position="320"/>
    </location>
</feature>
<dbReference type="InterPro" id="IPR035899">
    <property type="entry name" value="DBL_dom_sf"/>
</dbReference>
<comment type="caution">
    <text evidence="3">The sequence shown here is derived from an EMBL/GenBank/DDBJ whole genome shotgun (WGS) entry which is preliminary data.</text>
</comment>
<name>A0A1Y1U8P0_9TREE</name>
<feature type="compositionally biased region" description="Acidic residues" evidence="1">
    <location>
        <begin position="724"/>
        <end position="738"/>
    </location>
</feature>
<dbReference type="InterPro" id="IPR000219">
    <property type="entry name" value="DH_dom"/>
</dbReference>
<dbReference type="RefSeq" id="XP_021868656.1">
    <property type="nucleotide sequence ID" value="XM_022017541.1"/>
</dbReference>
<dbReference type="GO" id="GO:0031267">
    <property type="term" value="F:small GTPase binding"/>
    <property type="evidence" value="ECO:0007669"/>
    <property type="project" value="TreeGrafter"/>
</dbReference>
<feature type="region of interest" description="Disordered" evidence="1">
    <location>
        <begin position="594"/>
        <end position="738"/>
    </location>
</feature>